<protein>
    <submittedName>
        <fullName evidence="3">Uncharacterized protein</fullName>
    </submittedName>
</protein>
<keyword evidence="2" id="KW-0812">Transmembrane</keyword>
<dbReference type="RefSeq" id="WP_163744668.1">
    <property type="nucleotide sequence ID" value="NZ_JAAGOA010000031.1"/>
</dbReference>
<dbReference type="InterPro" id="IPR045924">
    <property type="entry name" value="DUF6343"/>
</dbReference>
<feature type="region of interest" description="Disordered" evidence="1">
    <location>
        <begin position="1"/>
        <end position="20"/>
    </location>
</feature>
<keyword evidence="2" id="KW-0472">Membrane</keyword>
<dbReference type="Proteomes" id="UP000475214">
    <property type="component" value="Unassembled WGS sequence"/>
</dbReference>
<proteinExistence type="predicted"/>
<evidence type="ECO:0000313" key="4">
    <source>
        <dbReference type="Proteomes" id="UP000475214"/>
    </source>
</evidence>
<keyword evidence="4" id="KW-1185">Reference proteome</keyword>
<dbReference type="Pfam" id="PF19870">
    <property type="entry name" value="DUF6343"/>
    <property type="match status" value="1"/>
</dbReference>
<feature type="compositionally biased region" description="Basic residues" evidence="1">
    <location>
        <begin position="1"/>
        <end position="10"/>
    </location>
</feature>
<accession>A0A6L9SI20</accession>
<evidence type="ECO:0000256" key="2">
    <source>
        <dbReference type="SAM" id="Phobius"/>
    </source>
</evidence>
<dbReference type="AlphaFoldDB" id="A0A6L9SI20"/>
<feature type="transmembrane region" description="Helical" evidence="2">
    <location>
        <begin position="62"/>
        <end position="83"/>
    </location>
</feature>
<evidence type="ECO:0000313" key="3">
    <source>
        <dbReference type="EMBL" id="NEE04284.1"/>
    </source>
</evidence>
<sequence length="93" mass="10079">MQRSSPRRWFRRPEGRGTEPWNARSVYRTRIALAMFGFVVAGAAATVFAIRALNDGRPADTGAAVVFGVIASVALINAVVVGVRRHGARTRGR</sequence>
<comment type="caution">
    <text evidence="3">The sequence shown here is derived from an EMBL/GenBank/DDBJ whole genome shotgun (WGS) entry which is preliminary data.</text>
</comment>
<feature type="transmembrane region" description="Helical" evidence="2">
    <location>
        <begin position="31"/>
        <end position="50"/>
    </location>
</feature>
<organism evidence="3 4">
    <name type="scientific">Phytoactinopolyspora halotolerans</name>
    <dbReference type="NCBI Taxonomy" id="1981512"/>
    <lineage>
        <taxon>Bacteria</taxon>
        <taxon>Bacillati</taxon>
        <taxon>Actinomycetota</taxon>
        <taxon>Actinomycetes</taxon>
        <taxon>Jiangellales</taxon>
        <taxon>Jiangellaceae</taxon>
        <taxon>Phytoactinopolyspora</taxon>
    </lineage>
</organism>
<dbReference type="EMBL" id="JAAGOA010000031">
    <property type="protein sequence ID" value="NEE04284.1"/>
    <property type="molecule type" value="Genomic_DNA"/>
</dbReference>
<evidence type="ECO:0000256" key="1">
    <source>
        <dbReference type="SAM" id="MobiDB-lite"/>
    </source>
</evidence>
<reference evidence="3 4" key="1">
    <citation type="submission" date="2020-02" db="EMBL/GenBank/DDBJ databases">
        <authorList>
            <person name="Li X.-J."/>
            <person name="Han X.-M."/>
        </authorList>
    </citation>
    <scope>NUCLEOTIDE SEQUENCE [LARGE SCALE GENOMIC DNA]</scope>
    <source>
        <strain evidence="3 4">CCTCC AB 2017055</strain>
    </source>
</reference>
<gene>
    <name evidence="3" type="ORF">G1H10_29350</name>
</gene>
<name>A0A6L9SI20_9ACTN</name>
<keyword evidence="2" id="KW-1133">Transmembrane helix</keyword>